<evidence type="ECO:0000313" key="2">
    <source>
        <dbReference type="Proteomes" id="UP000612855"/>
    </source>
</evidence>
<comment type="caution">
    <text evidence="1">The sequence shown here is derived from an EMBL/GenBank/DDBJ whole genome shotgun (WGS) entry which is preliminary data.</text>
</comment>
<keyword evidence="2" id="KW-1185">Reference proteome</keyword>
<evidence type="ECO:0000313" key="1">
    <source>
        <dbReference type="EMBL" id="GGE19956.1"/>
    </source>
</evidence>
<gene>
    <name evidence="1" type="ORF">GCM10011360_05870</name>
</gene>
<dbReference type="AlphaFoldDB" id="A0A916ZZU9"/>
<dbReference type="Proteomes" id="UP000612855">
    <property type="component" value="Unassembled WGS sequence"/>
</dbReference>
<proteinExistence type="predicted"/>
<name>A0A916ZZU9_9RHOB</name>
<organism evidence="1 2">
    <name type="scientific">Primorskyibacter flagellatus</name>
    <dbReference type="NCBI Taxonomy" id="1387277"/>
    <lineage>
        <taxon>Bacteria</taxon>
        <taxon>Pseudomonadati</taxon>
        <taxon>Pseudomonadota</taxon>
        <taxon>Alphaproteobacteria</taxon>
        <taxon>Rhodobacterales</taxon>
        <taxon>Roseobacteraceae</taxon>
        <taxon>Primorskyibacter</taxon>
    </lineage>
</organism>
<protein>
    <submittedName>
        <fullName evidence="1">Uncharacterized protein</fullName>
    </submittedName>
</protein>
<sequence length="243" mass="27119">MGQAPLNPAGRQSAQAIADALWAELEAVGLERMQQAGGVLAGLSRLRSLYGQAMGVYGTAKDLIEILDAMYEAMTTPRRMTMRVASAHAFAYWVFQERQVHNPMNPPNDFLVMHRNRDQEDAEIGQRTGNPDFSSDGGLTSYDWNIVWRQGVQQTLTKLDRRMAELHRTGEAERALREALPGAEVHGQDMGHIASQYRPVIMARRFGRPEAAAKSHFVLSLKSASEVEQSSNISLYARFPYRG</sequence>
<accession>A0A916ZZU9</accession>
<reference evidence="2" key="1">
    <citation type="journal article" date="2019" name="Int. J. Syst. Evol. Microbiol.">
        <title>The Global Catalogue of Microorganisms (GCM) 10K type strain sequencing project: providing services to taxonomists for standard genome sequencing and annotation.</title>
        <authorList>
            <consortium name="The Broad Institute Genomics Platform"/>
            <consortium name="The Broad Institute Genome Sequencing Center for Infectious Disease"/>
            <person name="Wu L."/>
            <person name="Ma J."/>
        </authorList>
    </citation>
    <scope>NUCLEOTIDE SEQUENCE [LARGE SCALE GENOMIC DNA]</scope>
    <source>
        <strain evidence="2">CGMCC 1.12664</strain>
    </source>
</reference>
<dbReference type="EMBL" id="BMFJ01000001">
    <property type="protein sequence ID" value="GGE19956.1"/>
    <property type="molecule type" value="Genomic_DNA"/>
</dbReference>
<dbReference type="RefSeq" id="WP_188476127.1">
    <property type="nucleotide sequence ID" value="NZ_BMFJ01000001.1"/>
</dbReference>